<comment type="caution">
    <text evidence="1">The sequence shown here is derived from an EMBL/GenBank/DDBJ whole genome shotgun (WGS) entry which is preliminary data.</text>
</comment>
<proteinExistence type="predicted"/>
<organism evidence="1 2">
    <name type="scientific">Triparma retinervis</name>
    <dbReference type="NCBI Taxonomy" id="2557542"/>
    <lineage>
        <taxon>Eukaryota</taxon>
        <taxon>Sar</taxon>
        <taxon>Stramenopiles</taxon>
        <taxon>Ochrophyta</taxon>
        <taxon>Bolidophyceae</taxon>
        <taxon>Parmales</taxon>
        <taxon>Triparmaceae</taxon>
        <taxon>Triparma</taxon>
    </lineage>
</organism>
<sequence>MKRRGIDNRFISIVRSDVDCTFSLLGVKVISNKSRFYSQNKQNNLKDDDNFQAHANSATVWLRITAWSPDKTKIS</sequence>
<name>A0A9W7AH92_9STRA</name>
<dbReference type="Proteomes" id="UP001165082">
    <property type="component" value="Unassembled WGS sequence"/>
</dbReference>
<reference evidence="1" key="1">
    <citation type="submission" date="2022-07" db="EMBL/GenBank/DDBJ databases">
        <title>Genome analysis of Parmales, a sister group of diatoms, reveals the evolutionary specialization of diatoms from phago-mixotrophs to photoautotrophs.</title>
        <authorList>
            <person name="Ban H."/>
            <person name="Sato S."/>
            <person name="Yoshikawa S."/>
            <person name="Kazumasa Y."/>
            <person name="Nakamura Y."/>
            <person name="Ichinomiya M."/>
            <person name="Saitoh K."/>
            <person name="Sato N."/>
            <person name="Blanc-Mathieu R."/>
            <person name="Endo H."/>
            <person name="Kuwata A."/>
            <person name="Ogata H."/>
        </authorList>
    </citation>
    <scope>NUCLEOTIDE SEQUENCE</scope>
</reference>
<dbReference type="EMBL" id="BRXZ01004093">
    <property type="protein sequence ID" value="GMH68319.1"/>
    <property type="molecule type" value="Genomic_DNA"/>
</dbReference>
<evidence type="ECO:0000313" key="2">
    <source>
        <dbReference type="Proteomes" id="UP001165082"/>
    </source>
</evidence>
<evidence type="ECO:0000313" key="1">
    <source>
        <dbReference type="EMBL" id="GMH68319.1"/>
    </source>
</evidence>
<protein>
    <submittedName>
        <fullName evidence="1">Uncharacterized protein</fullName>
    </submittedName>
</protein>
<dbReference type="AlphaFoldDB" id="A0A9W7AH92"/>
<accession>A0A9W7AH92</accession>
<gene>
    <name evidence="1" type="ORF">TrRE_jg2901</name>
</gene>
<keyword evidence="2" id="KW-1185">Reference proteome</keyword>